<dbReference type="EMBL" id="FNXT01000939">
    <property type="protein sequence ID" value="SZX69583.1"/>
    <property type="molecule type" value="Genomic_DNA"/>
</dbReference>
<evidence type="ECO:0000313" key="12">
    <source>
        <dbReference type="Proteomes" id="UP000256970"/>
    </source>
</evidence>
<evidence type="ECO:0000313" key="11">
    <source>
        <dbReference type="EMBL" id="SZX69583.1"/>
    </source>
</evidence>
<evidence type="ECO:0000256" key="3">
    <source>
        <dbReference type="ARBA" id="ARBA00006940"/>
    </source>
</evidence>
<accession>A0A383VXK9</accession>
<keyword evidence="5" id="KW-0132">Cell division</keyword>
<keyword evidence="7" id="KW-0833">Ubl conjugation pathway</keyword>
<dbReference type="Pfam" id="PF05839">
    <property type="entry name" value="Apc13p"/>
    <property type="match status" value="1"/>
</dbReference>
<comment type="subcellular location">
    <subcellularLocation>
        <location evidence="1">Nucleus</location>
    </subcellularLocation>
</comment>
<evidence type="ECO:0000256" key="1">
    <source>
        <dbReference type="ARBA" id="ARBA00004123"/>
    </source>
</evidence>
<organism evidence="11 12">
    <name type="scientific">Tetradesmus obliquus</name>
    <name type="common">Green alga</name>
    <name type="synonym">Acutodesmus obliquus</name>
    <dbReference type="NCBI Taxonomy" id="3088"/>
    <lineage>
        <taxon>Eukaryota</taxon>
        <taxon>Viridiplantae</taxon>
        <taxon>Chlorophyta</taxon>
        <taxon>core chlorophytes</taxon>
        <taxon>Chlorophyceae</taxon>
        <taxon>CS clade</taxon>
        <taxon>Sphaeropleales</taxon>
        <taxon>Scenedesmaceae</taxon>
        <taxon>Tetradesmus</taxon>
    </lineage>
</organism>
<evidence type="ECO:0000256" key="5">
    <source>
        <dbReference type="ARBA" id="ARBA00022618"/>
    </source>
</evidence>
<protein>
    <recommendedName>
        <fullName evidence="4">Anaphase-promoting complex subunit 13</fullName>
    </recommendedName>
</protein>
<reference evidence="11 12" key="1">
    <citation type="submission" date="2016-10" db="EMBL/GenBank/DDBJ databases">
        <authorList>
            <person name="Cai Z."/>
        </authorList>
    </citation>
    <scope>NUCLEOTIDE SEQUENCE [LARGE SCALE GENOMIC DNA]</scope>
</reference>
<evidence type="ECO:0000256" key="6">
    <source>
        <dbReference type="ARBA" id="ARBA00022776"/>
    </source>
</evidence>
<comment type="pathway">
    <text evidence="2">Protein modification; protein ubiquitination.</text>
</comment>
<dbReference type="PANTHER" id="PTHR28672:SF1">
    <property type="entry name" value="ANAPHASE-PROMOTING COMPLEX SUBUNIT 13"/>
    <property type="match status" value="1"/>
</dbReference>
<feature type="region of interest" description="Disordered" evidence="10">
    <location>
        <begin position="31"/>
        <end position="73"/>
    </location>
</feature>
<keyword evidence="12" id="KW-1185">Reference proteome</keyword>
<name>A0A383VXK9_TETOB</name>
<evidence type="ECO:0000256" key="4">
    <source>
        <dbReference type="ARBA" id="ARBA00013935"/>
    </source>
</evidence>
<dbReference type="Proteomes" id="UP000256970">
    <property type="component" value="Unassembled WGS sequence"/>
</dbReference>
<evidence type="ECO:0000256" key="8">
    <source>
        <dbReference type="ARBA" id="ARBA00023242"/>
    </source>
</evidence>
<dbReference type="GO" id="GO:0005680">
    <property type="term" value="C:anaphase-promoting complex"/>
    <property type="evidence" value="ECO:0007669"/>
    <property type="project" value="InterPro"/>
</dbReference>
<proteinExistence type="inferred from homology"/>
<dbReference type="InterPro" id="IPR008401">
    <property type="entry name" value="Apc13"/>
</dbReference>
<dbReference type="GO" id="GO:0051301">
    <property type="term" value="P:cell division"/>
    <property type="evidence" value="ECO:0007669"/>
    <property type="project" value="UniProtKB-KW"/>
</dbReference>
<evidence type="ECO:0000256" key="10">
    <source>
        <dbReference type="SAM" id="MobiDB-lite"/>
    </source>
</evidence>
<dbReference type="AlphaFoldDB" id="A0A383VXK9"/>
<comment type="similarity">
    <text evidence="3">Belongs to the APC13 family.</text>
</comment>
<keyword evidence="6" id="KW-0498">Mitosis</keyword>
<keyword evidence="8" id="KW-0539">Nucleus</keyword>
<keyword evidence="9" id="KW-0131">Cell cycle</keyword>
<dbReference type="PANTHER" id="PTHR28672">
    <property type="entry name" value="ANAPHASE-PROMOTING COMPLEX SUBUNIT 13"/>
    <property type="match status" value="1"/>
</dbReference>
<evidence type="ECO:0000256" key="7">
    <source>
        <dbReference type="ARBA" id="ARBA00022786"/>
    </source>
</evidence>
<sequence>MSTNVHYTQISEPQLLDIVDEAWLRDKLPDDNIPLPPGMQGLQEDLEELQQEPQQPPAKQKERWLDMGLPNLH</sequence>
<dbReference type="GO" id="GO:0070979">
    <property type="term" value="P:protein K11-linked ubiquitination"/>
    <property type="evidence" value="ECO:0007669"/>
    <property type="project" value="TreeGrafter"/>
</dbReference>
<gene>
    <name evidence="11" type="ORF">BQ4739_LOCUS9879</name>
</gene>
<evidence type="ECO:0000256" key="2">
    <source>
        <dbReference type="ARBA" id="ARBA00004906"/>
    </source>
</evidence>
<evidence type="ECO:0000256" key="9">
    <source>
        <dbReference type="ARBA" id="ARBA00023306"/>
    </source>
</evidence>